<reference evidence="2" key="2">
    <citation type="submission" date="2018-12" db="EMBL/GenBank/DDBJ databases">
        <title>Draft genome sequence of Flaovobacterium columnare ARS1 isolated from channel catfish in Alabama.</title>
        <authorList>
            <person name="Cai W."/>
            <person name="Arias C."/>
        </authorList>
    </citation>
    <scope>NUCLEOTIDE SEQUENCE [LARGE SCALE GENOMIC DNA]</scope>
    <source>
        <strain evidence="2">ARS1</strain>
    </source>
</reference>
<evidence type="ECO:0000313" key="5">
    <source>
        <dbReference type="Proteomes" id="UP000288951"/>
    </source>
</evidence>
<reference evidence="3" key="1">
    <citation type="submission" date="2018-02" db="EMBL/GenBank/DDBJ databases">
        <authorList>
            <person name="Cohen D.B."/>
            <person name="Kent A.D."/>
        </authorList>
    </citation>
    <scope>NUCLEOTIDE SEQUENCE [LARGE SCALE GENOMIC DNA]</scope>
    <source>
        <strain evidence="3">CIP109753</strain>
    </source>
</reference>
<sequence length="180" mass="20595">MKKRIASLTIVLLCTANSFAQDKKIVTKITEFLQKREIELVKKYGSSPEYEKEQRGKRKFVLREIDLNNDKKKDYFIFFNNSCGNGGCDALILDSNLRVKGNFGLVGTPVIAKAKIVNGWKVLNIDSKGMREVIFHKQKQTYPEAGIANLEFIRYKKEKGDEVIIEQPKSNSGEMKSHLY</sequence>
<feature type="signal peptide" evidence="1">
    <location>
        <begin position="1"/>
        <end position="20"/>
    </location>
</feature>
<dbReference type="Proteomes" id="UP000238180">
    <property type="component" value="Unassembled WGS sequence"/>
</dbReference>
<dbReference type="EMBL" id="OLKH01000064">
    <property type="protein sequence ID" value="SPE76590.1"/>
    <property type="molecule type" value="Genomic_DNA"/>
</dbReference>
<dbReference type="RefSeq" id="WP_105195527.1">
    <property type="nucleotide sequence ID" value="NZ_OLKH01000064.1"/>
</dbReference>
<evidence type="ECO:0000313" key="3">
    <source>
        <dbReference type="EMBL" id="SPE76590.1"/>
    </source>
</evidence>
<dbReference type="AlphaFoldDB" id="A0A2N9P8B7"/>
<keyword evidence="5" id="KW-1185">Reference proteome</keyword>
<dbReference type="Proteomes" id="UP000288951">
    <property type="component" value="Unassembled WGS sequence"/>
</dbReference>
<name>A0A2N9P8B7_9FLAO</name>
<protein>
    <submittedName>
        <fullName evidence="3">Uncharacterized protein</fullName>
    </submittedName>
</protein>
<dbReference type="OrthoDB" id="5348860at2"/>
<accession>A0A2N9P8B7</accession>
<dbReference type="EMBL" id="RQSM01000003">
    <property type="protein sequence ID" value="RVU91246.1"/>
    <property type="molecule type" value="Genomic_DNA"/>
</dbReference>
<proteinExistence type="predicted"/>
<gene>
    <name evidence="2" type="ORF">EH230_10245</name>
    <name evidence="3" type="ORF">FLACOL_00572</name>
</gene>
<evidence type="ECO:0000256" key="1">
    <source>
        <dbReference type="SAM" id="SignalP"/>
    </source>
</evidence>
<evidence type="ECO:0000313" key="2">
    <source>
        <dbReference type="EMBL" id="RVU91246.1"/>
    </source>
</evidence>
<organism evidence="3 4">
    <name type="scientific">Flavobacterium columnare</name>
    <dbReference type="NCBI Taxonomy" id="996"/>
    <lineage>
        <taxon>Bacteria</taxon>
        <taxon>Pseudomonadati</taxon>
        <taxon>Bacteroidota</taxon>
        <taxon>Flavobacteriia</taxon>
        <taxon>Flavobacteriales</taxon>
        <taxon>Flavobacteriaceae</taxon>
        <taxon>Flavobacterium</taxon>
    </lineage>
</organism>
<feature type="chain" id="PRO_5036046407" evidence="1">
    <location>
        <begin position="21"/>
        <end position="180"/>
    </location>
</feature>
<evidence type="ECO:0000313" key="4">
    <source>
        <dbReference type="Proteomes" id="UP000238180"/>
    </source>
</evidence>
<keyword evidence="1" id="KW-0732">Signal</keyword>